<keyword evidence="5 7" id="KW-1015">Disulfide bond</keyword>
<dbReference type="CDD" id="cd00033">
    <property type="entry name" value="CCP"/>
    <property type="match status" value="3"/>
</dbReference>
<organism evidence="10 11">
    <name type="scientific">Larinioides sclopetarius</name>
    <dbReference type="NCBI Taxonomy" id="280406"/>
    <lineage>
        <taxon>Eukaryota</taxon>
        <taxon>Metazoa</taxon>
        <taxon>Ecdysozoa</taxon>
        <taxon>Arthropoda</taxon>
        <taxon>Chelicerata</taxon>
        <taxon>Arachnida</taxon>
        <taxon>Araneae</taxon>
        <taxon>Araneomorphae</taxon>
        <taxon>Entelegynae</taxon>
        <taxon>Araneoidea</taxon>
        <taxon>Araneidae</taxon>
        <taxon>Larinioides</taxon>
    </lineage>
</organism>
<comment type="caution">
    <text evidence="10">The sequence shown here is derived from an EMBL/GenBank/DDBJ whole genome shotgun (WGS) entry which is preliminary data.</text>
</comment>
<dbReference type="GO" id="GO:0016020">
    <property type="term" value="C:membrane"/>
    <property type="evidence" value="ECO:0007669"/>
    <property type="project" value="UniProtKB-SubCell"/>
</dbReference>
<keyword evidence="6" id="KW-0325">Glycoprotein</keyword>
<evidence type="ECO:0000259" key="9">
    <source>
        <dbReference type="PROSITE" id="PS50923"/>
    </source>
</evidence>
<accession>A0AAV1YVL9</accession>
<keyword evidence="4" id="KW-0472">Membrane</keyword>
<feature type="domain" description="Sushi" evidence="9">
    <location>
        <begin position="92"/>
        <end position="156"/>
    </location>
</feature>
<evidence type="ECO:0000256" key="7">
    <source>
        <dbReference type="PROSITE-ProRule" id="PRU00302"/>
    </source>
</evidence>
<evidence type="ECO:0000256" key="3">
    <source>
        <dbReference type="ARBA" id="ARBA00022737"/>
    </source>
</evidence>
<evidence type="ECO:0000256" key="2">
    <source>
        <dbReference type="ARBA" id="ARBA00022729"/>
    </source>
</evidence>
<keyword evidence="2 8" id="KW-0732">Signal</keyword>
<comment type="subcellular location">
    <subcellularLocation>
        <location evidence="1">Membrane</location>
    </subcellularLocation>
</comment>
<feature type="disulfide bond" evidence="7">
    <location>
        <begin position="59"/>
        <end position="86"/>
    </location>
</feature>
<feature type="signal peptide" evidence="8">
    <location>
        <begin position="1"/>
        <end position="18"/>
    </location>
</feature>
<protein>
    <recommendedName>
        <fullName evidence="9">Sushi domain-containing protein</fullName>
    </recommendedName>
</protein>
<dbReference type="InterPro" id="IPR035976">
    <property type="entry name" value="Sushi/SCR/CCP_sf"/>
</dbReference>
<evidence type="ECO:0000256" key="8">
    <source>
        <dbReference type="SAM" id="SignalP"/>
    </source>
</evidence>
<dbReference type="PANTHER" id="PTHR45656">
    <property type="entry name" value="PROTEIN CBR-CLEC-78"/>
    <property type="match status" value="1"/>
</dbReference>
<evidence type="ECO:0000256" key="1">
    <source>
        <dbReference type="ARBA" id="ARBA00004370"/>
    </source>
</evidence>
<feature type="domain" description="Sushi" evidence="9">
    <location>
        <begin position="31"/>
        <end position="88"/>
    </location>
</feature>
<proteinExistence type="predicted"/>
<dbReference type="Gene3D" id="2.10.70.10">
    <property type="entry name" value="Complement Module, domain 1"/>
    <property type="match status" value="3"/>
</dbReference>
<sequence>IIFSFILNILVIYGGCRADEIKHFTNDFLYLHCDELPSPDNGAVKVTGEMFGDTATYTCREGYWLSGNRERVCQGGATWSGKQPECRLKIGSMCMPPPQVPYARHSAPLDKDDFPTDSMVQYTCFPGYNPKGFRTAKCLQYNGTVQWFGPDLRCLPRSCGPPGDIEHGVREGDTFTFTSRVTYNCSEGFEIIGRPYRYCQSNGQWSGQLPECRQSENQAASNIYVRHNFLQTSDLNRTLLMKIVHEEALNGPCVSNKLDSV</sequence>
<name>A0AAV1YVL9_9ARAC</name>
<evidence type="ECO:0000313" key="11">
    <source>
        <dbReference type="Proteomes" id="UP001497382"/>
    </source>
</evidence>
<feature type="domain" description="Sushi" evidence="9">
    <location>
        <begin position="157"/>
        <end position="214"/>
    </location>
</feature>
<dbReference type="PANTHER" id="PTHR45656:SF4">
    <property type="entry name" value="PROTEIN CBR-CLEC-78"/>
    <property type="match status" value="1"/>
</dbReference>
<keyword evidence="3" id="KW-0677">Repeat</keyword>
<gene>
    <name evidence="10" type="ORF">LARSCL_LOCUS1295</name>
</gene>
<evidence type="ECO:0000256" key="4">
    <source>
        <dbReference type="ARBA" id="ARBA00023136"/>
    </source>
</evidence>
<dbReference type="FunFam" id="2.10.70.10:FF:000011">
    <property type="entry name" value="CUB and sushi domain-containing protein 3 isoform A"/>
    <property type="match status" value="1"/>
</dbReference>
<dbReference type="PROSITE" id="PS50923">
    <property type="entry name" value="SUSHI"/>
    <property type="match status" value="3"/>
</dbReference>
<feature type="chain" id="PRO_5043909353" description="Sushi domain-containing protein" evidence="8">
    <location>
        <begin position="19"/>
        <end position="261"/>
    </location>
</feature>
<keyword evidence="11" id="KW-1185">Reference proteome</keyword>
<dbReference type="Pfam" id="PF00084">
    <property type="entry name" value="Sushi"/>
    <property type="match status" value="3"/>
</dbReference>
<dbReference type="InterPro" id="IPR000436">
    <property type="entry name" value="Sushi_SCR_CCP_dom"/>
</dbReference>
<dbReference type="InterPro" id="IPR051277">
    <property type="entry name" value="SEZ6_CSMD_C4BPB_Regulators"/>
</dbReference>
<keyword evidence="7" id="KW-0768">Sushi</keyword>
<dbReference type="AlphaFoldDB" id="A0AAV1YVL9"/>
<comment type="caution">
    <text evidence="7">Lacks conserved residue(s) required for the propagation of feature annotation.</text>
</comment>
<feature type="non-terminal residue" evidence="10">
    <location>
        <position position="1"/>
    </location>
</feature>
<evidence type="ECO:0000256" key="6">
    <source>
        <dbReference type="ARBA" id="ARBA00023180"/>
    </source>
</evidence>
<evidence type="ECO:0000256" key="5">
    <source>
        <dbReference type="ARBA" id="ARBA00023157"/>
    </source>
</evidence>
<dbReference type="EMBL" id="CAXIEN010000007">
    <property type="protein sequence ID" value="CAL1262963.1"/>
    <property type="molecule type" value="Genomic_DNA"/>
</dbReference>
<dbReference type="SMART" id="SM00032">
    <property type="entry name" value="CCP"/>
    <property type="match status" value="3"/>
</dbReference>
<dbReference type="Proteomes" id="UP001497382">
    <property type="component" value="Unassembled WGS sequence"/>
</dbReference>
<feature type="disulfide bond" evidence="7">
    <location>
        <begin position="185"/>
        <end position="212"/>
    </location>
</feature>
<dbReference type="SUPFAM" id="SSF57535">
    <property type="entry name" value="Complement control module/SCR domain"/>
    <property type="match status" value="3"/>
</dbReference>
<reference evidence="10 11" key="1">
    <citation type="submission" date="2024-04" db="EMBL/GenBank/DDBJ databases">
        <authorList>
            <person name="Rising A."/>
            <person name="Reimegard J."/>
            <person name="Sonavane S."/>
            <person name="Akerstrom W."/>
            <person name="Nylinder S."/>
            <person name="Hedman E."/>
            <person name="Kallberg Y."/>
        </authorList>
    </citation>
    <scope>NUCLEOTIDE SEQUENCE [LARGE SCALE GENOMIC DNA]</scope>
</reference>
<evidence type="ECO:0000313" key="10">
    <source>
        <dbReference type="EMBL" id="CAL1262963.1"/>
    </source>
</evidence>